<feature type="transmembrane region" description="Helical" evidence="1">
    <location>
        <begin position="182"/>
        <end position="204"/>
    </location>
</feature>
<feature type="transmembrane region" description="Helical" evidence="1">
    <location>
        <begin position="149"/>
        <end position="170"/>
    </location>
</feature>
<dbReference type="EMBL" id="JBBUTF010000018">
    <property type="protein sequence ID" value="MEK8028000.1"/>
    <property type="molecule type" value="Genomic_DNA"/>
</dbReference>
<feature type="transmembrane region" description="Helical" evidence="1">
    <location>
        <begin position="95"/>
        <end position="113"/>
    </location>
</feature>
<feature type="transmembrane region" description="Helical" evidence="1">
    <location>
        <begin position="311"/>
        <end position="333"/>
    </location>
</feature>
<evidence type="ECO:0000256" key="1">
    <source>
        <dbReference type="SAM" id="Phobius"/>
    </source>
</evidence>
<feature type="transmembrane region" description="Helical" evidence="1">
    <location>
        <begin position="278"/>
        <end position="299"/>
    </location>
</feature>
<feature type="transmembrane region" description="Helical" evidence="1">
    <location>
        <begin position="345"/>
        <end position="363"/>
    </location>
</feature>
<accession>A0ABU9BDK8</accession>
<evidence type="ECO:0000313" key="2">
    <source>
        <dbReference type="EMBL" id="MEK8028000.1"/>
    </source>
</evidence>
<gene>
    <name evidence="2" type="ORF">AACH11_18720</name>
</gene>
<protein>
    <submittedName>
        <fullName evidence="2">NnrS family protein</fullName>
    </submittedName>
</protein>
<feature type="transmembrane region" description="Helical" evidence="1">
    <location>
        <begin position="375"/>
        <end position="401"/>
    </location>
</feature>
<keyword evidence="1" id="KW-0812">Transmembrane</keyword>
<dbReference type="Pfam" id="PF05940">
    <property type="entry name" value="NnrS"/>
    <property type="match status" value="1"/>
</dbReference>
<feature type="transmembrane region" description="Helical" evidence="1">
    <location>
        <begin position="119"/>
        <end position="137"/>
    </location>
</feature>
<reference evidence="2 3" key="1">
    <citation type="submission" date="2024-04" db="EMBL/GenBank/DDBJ databases">
        <title>Novel species of the genus Ideonella isolated from streams.</title>
        <authorList>
            <person name="Lu H."/>
        </authorList>
    </citation>
    <scope>NUCLEOTIDE SEQUENCE [LARGE SCALE GENOMIC DNA]</scope>
    <source>
        <strain evidence="2 3">BYS139W</strain>
    </source>
</reference>
<name>A0ABU9BDK8_9BURK</name>
<dbReference type="Proteomes" id="UP001368500">
    <property type="component" value="Unassembled WGS sequence"/>
</dbReference>
<dbReference type="RefSeq" id="WP_341375782.1">
    <property type="nucleotide sequence ID" value="NZ_JBBUTF010000018.1"/>
</dbReference>
<organism evidence="2 3">
    <name type="scientific">Pseudaquabacterium rugosum</name>
    <dbReference type="NCBI Taxonomy" id="2984194"/>
    <lineage>
        <taxon>Bacteria</taxon>
        <taxon>Pseudomonadati</taxon>
        <taxon>Pseudomonadota</taxon>
        <taxon>Betaproteobacteria</taxon>
        <taxon>Burkholderiales</taxon>
        <taxon>Sphaerotilaceae</taxon>
        <taxon>Pseudaquabacterium</taxon>
    </lineage>
</organism>
<proteinExistence type="predicted"/>
<keyword evidence="1" id="KW-0472">Membrane</keyword>
<feature type="transmembrane region" description="Helical" evidence="1">
    <location>
        <begin position="65"/>
        <end position="83"/>
    </location>
</feature>
<evidence type="ECO:0000313" key="3">
    <source>
        <dbReference type="Proteomes" id="UP001368500"/>
    </source>
</evidence>
<keyword evidence="3" id="KW-1185">Reference proteome</keyword>
<sequence length="410" mass="42248">MNPPPPSPGLSLWLAPHRPLFLAAGLWALLAMLAWQQWGAHLGPAWAAALPPRLGTPGLWHAHEMVFGFGGASVAAYFLTAVTSWTDRPPLQGRALAALLAVWLAARAVMLQAHALPPALVLAPGAIYFAAVAGRLLRDIAQARAWAKLGFPALVLAMGAVDAALVWTALSGQTGLADRLALAGVLLFALKVAYVAGAMIPAFTANALRQRGADTDTAPPVDRPGLRRAGLALQIAALACVALADRPGLDGPLLLAAAAVQALRLCGWRSLAIRGQGLLVMMHLTFGLLVLGLAAVGLGRLWPASWPLRDALHLLSIGAMGGMVLSVASRAAARRVGGALQAGRALPTAHALVCAAAVLRAGASQAALPLADPYSLAAALWCGAWLLFLIVFVPTTVGPVLRPVFSGSKA</sequence>
<dbReference type="InterPro" id="IPR010266">
    <property type="entry name" value="NnrS"/>
</dbReference>
<keyword evidence="1" id="KW-1133">Transmembrane helix</keyword>
<comment type="caution">
    <text evidence="2">The sequence shown here is derived from an EMBL/GenBank/DDBJ whole genome shotgun (WGS) entry which is preliminary data.</text>
</comment>